<keyword evidence="2" id="KW-1185">Reference proteome</keyword>
<dbReference type="Gene3D" id="1.25.40.10">
    <property type="entry name" value="Tetratricopeptide repeat domain"/>
    <property type="match status" value="1"/>
</dbReference>
<reference evidence="1" key="2">
    <citation type="submission" date="2022-06" db="UniProtKB">
        <authorList>
            <consortium name="EnsemblMetazoa"/>
        </authorList>
    </citation>
    <scope>IDENTIFICATION</scope>
    <source>
        <strain evidence="1">DF5081</strain>
    </source>
</reference>
<dbReference type="SUPFAM" id="SSF48452">
    <property type="entry name" value="TPR-like"/>
    <property type="match status" value="1"/>
</dbReference>
<dbReference type="Proteomes" id="UP000005237">
    <property type="component" value="Unassembled WGS sequence"/>
</dbReference>
<sequence length="146" mass="17138">MRLFVADFEASMSKRFDIKFWSKLKNLMDEMRKATENDRLVDVNTQNLAVGFLTDLSLLCHYHYEIPEFGMPRHLTWTPTVCHTRKRVESVKNCRVFAAYIMLRMGDLMRYKNYLDIAKTYYELSARLNPADGATWNQLGVSATLR</sequence>
<dbReference type="InterPro" id="IPR011990">
    <property type="entry name" value="TPR-like_helical_dom_sf"/>
</dbReference>
<evidence type="ECO:0000313" key="1">
    <source>
        <dbReference type="EnsemblMetazoa" id="CJA38210.1"/>
    </source>
</evidence>
<evidence type="ECO:0000313" key="2">
    <source>
        <dbReference type="Proteomes" id="UP000005237"/>
    </source>
</evidence>
<organism evidence="1 2">
    <name type="scientific">Caenorhabditis japonica</name>
    <dbReference type="NCBI Taxonomy" id="281687"/>
    <lineage>
        <taxon>Eukaryota</taxon>
        <taxon>Metazoa</taxon>
        <taxon>Ecdysozoa</taxon>
        <taxon>Nematoda</taxon>
        <taxon>Chromadorea</taxon>
        <taxon>Rhabditida</taxon>
        <taxon>Rhabditina</taxon>
        <taxon>Rhabditomorpha</taxon>
        <taxon>Rhabditoidea</taxon>
        <taxon>Rhabditidae</taxon>
        <taxon>Peloderinae</taxon>
        <taxon>Caenorhabditis</taxon>
    </lineage>
</organism>
<name>A0A8R1IW34_CAEJA</name>
<accession>A0A8R1IW34</accession>
<dbReference type="AlphaFoldDB" id="A0A8R1IW34"/>
<dbReference type="EnsemblMetazoa" id="CJA38210.1">
    <property type="protein sequence ID" value="CJA38210.1"/>
    <property type="gene ID" value="WBGene00214057"/>
</dbReference>
<protein>
    <submittedName>
        <fullName evidence="1">Uncharacterized protein</fullName>
    </submittedName>
</protein>
<proteinExistence type="predicted"/>
<reference evidence="2" key="1">
    <citation type="submission" date="2010-08" db="EMBL/GenBank/DDBJ databases">
        <authorList>
            <consortium name="Caenorhabditis japonica Sequencing Consortium"/>
            <person name="Wilson R.K."/>
        </authorList>
    </citation>
    <scope>NUCLEOTIDE SEQUENCE [LARGE SCALE GENOMIC DNA]</scope>
    <source>
        <strain evidence="2">DF5081</strain>
    </source>
</reference>